<evidence type="ECO:0000256" key="3">
    <source>
        <dbReference type="ARBA" id="ARBA00013014"/>
    </source>
</evidence>
<dbReference type="GO" id="GO:0008677">
    <property type="term" value="F:2-dehydropantoate 2-reductase activity"/>
    <property type="evidence" value="ECO:0007669"/>
    <property type="project" value="UniProtKB-EC"/>
</dbReference>
<dbReference type="InterPro" id="IPR003710">
    <property type="entry name" value="ApbA"/>
</dbReference>
<keyword evidence="7 10" id="KW-0560">Oxidoreductase</keyword>
<evidence type="ECO:0000256" key="2">
    <source>
        <dbReference type="ARBA" id="ARBA00007870"/>
    </source>
</evidence>
<evidence type="ECO:0000256" key="5">
    <source>
        <dbReference type="ARBA" id="ARBA00022655"/>
    </source>
</evidence>
<dbReference type="InterPro" id="IPR013752">
    <property type="entry name" value="KPA_reductase"/>
</dbReference>
<evidence type="ECO:0000256" key="7">
    <source>
        <dbReference type="ARBA" id="ARBA00023002"/>
    </source>
</evidence>
<dbReference type="PANTHER" id="PTHR21708">
    <property type="entry name" value="PROBABLE 2-DEHYDROPANTOATE 2-REDUCTASE"/>
    <property type="match status" value="1"/>
</dbReference>
<keyword evidence="6 10" id="KW-0521">NADP</keyword>
<dbReference type="EC" id="1.1.1.169" evidence="3 10"/>
<feature type="domain" description="Ketopantoate reductase N-terminal" evidence="12">
    <location>
        <begin position="33"/>
        <end position="179"/>
    </location>
</feature>
<dbReference type="Gene3D" id="3.40.50.720">
    <property type="entry name" value="NAD(P)-binding Rossmann-like Domain"/>
    <property type="match status" value="1"/>
</dbReference>
<feature type="region of interest" description="Disordered" evidence="11">
    <location>
        <begin position="1"/>
        <end position="23"/>
    </location>
</feature>
<evidence type="ECO:0000313" key="14">
    <source>
        <dbReference type="EMBL" id="MBB3194407.1"/>
    </source>
</evidence>
<dbReference type="InterPro" id="IPR008927">
    <property type="entry name" value="6-PGluconate_DH-like_C_sf"/>
</dbReference>
<evidence type="ECO:0000259" key="13">
    <source>
        <dbReference type="Pfam" id="PF08546"/>
    </source>
</evidence>
<dbReference type="InterPro" id="IPR013328">
    <property type="entry name" value="6PGD_dom2"/>
</dbReference>
<reference evidence="14 15" key="1">
    <citation type="submission" date="2020-08" db="EMBL/GenBank/DDBJ databases">
        <title>Genomic Encyclopedia of Type Strains, Phase III (KMG-III): the genomes of soil and plant-associated and newly described type strains.</title>
        <authorList>
            <person name="Whitman W."/>
        </authorList>
    </citation>
    <scope>NUCLEOTIDE SEQUENCE [LARGE SCALE GENOMIC DNA]</scope>
    <source>
        <strain evidence="14 15">CECT 7247</strain>
    </source>
</reference>
<dbReference type="InterPro" id="IPR013332">
    <property type="entry name" value="KPR_N"/>
</dbReference>
<proteinExistence type="inferred from homology"/>
<evidence type="ECO:0000256" key="1">
    <source>
        <dbReference type="ARBA" id="ARBA00004994"/>
    </source>
</evidence>
<evidence type="ECO:0000256" key="11">
    <source>
        <dbReference type="SAM" id="MobiDB-lite"/>
    </source>
</evidence>
<evidence type="ECO:0000256" key="10">
    <source>
        <dbReference type="RuleBase" id="RU362068"/>
    </source>
</evidence>
<accession>A0ABR6GQM2</accession>
<evidence type="ECO:0000256" key="8">
    <source>
        <dbReference type="ARBA" id="ARBA00032024"/>
    </source>
</evidence>
<comment type="pathway">
    <text evidence="1 10">Cofactor biosynthesis; (R)-pantothenate biosynthesis; (R)-pantoate from 3-methyl-2-oxobutanoate: step 2/2.</text>
</comment>
<dbReference type="Pfam" id="PF08546">
    <property type="entry name" value="ApbA_C"/>
    <property type="match status" value="1"/>
</dbReference>
<keyword evidence="15" id="KW-1185">Reference proteome</keyword>
<dbReference type="PANTHER" id="PTHR21708:SF26">
    <property type="entry name" value="2-DEHYDROPANTOATE 2-REDUCTASE"/>
    <property type="match status" value="1"/>
</dbReference>
<evidence type="ECO:0000256" key="4">
    <source>
        <dbReference type="ARBA" id="ARBA00019465"/>
    </source>
</evidence>
<dbReference type="SUPFAM" id="SSF51735">
    <property type="entry name" value="NAD(P)-binding Rossmann-fold domains"/>
    <property type="match status" value="1"/>
</dbReference>
<evidence type="ECO:0000256" key="9">
    <source>
        <dbReference type="ARBA" id="ARBA00048793"/>
    </source>
</evidence>
<comment type="function">
    <text evidence="10">Catalyzes the NADPH-dependent reduction of ketopantoate into pantoic acid.</text>
</comment>
<sequence>MSASSMAPESHKVAAAPGVAGSGSGVATSPLRIAVMGAGAVGCYFGGVLARAGHEVTLIGRPQHVEAIRSQGLRMETATFDVQVPLRADTEPSAAHGADLVLFCVKSTDTLTAAQALQPFLAPQTLLLSMQNGVDNAERLREVLSQPVSAAVVYVATGMVGPGHVKHYGRGELVIEPADGAERAAQAFIQAGVPTDVSDNARGALWAKLLINCAYNAMSAVTQQSYGQLVQGEGVWAVLEDLVNEGLAVARASGVEVAGNVHEAVRKIAQTMPGQLSSTAQDLRRGKPTEIDHLNGYLVRRGEALGVPTPANRVMHALVRLMQSPAVSVAESR</sequence>
<dbReference type="NCBIfam" id="TIGR00745">
    <property type="entry name" value="apbA_panE"/>
    <property type="match status" value="1"/>
</dbReference>
<comment type="similarity">
    <text evidence="2 10">Belongs to the ketopantoate reductase family.</text>
</comment>
<protein>
    <recommendedName>
        <fullName evidence="4 10">2-dehydropantoate 2-reductase</fullName>
        <ecNumber evidence="3 10">1.1.1.169</ecNumber>
    </recommendedName>
    <alternativeName>
        <fullName evidence="8 10">Ketopantoate reductase</fullName>
    </alternativeName>
</protein>
<gene>
    <name evidence="14" type="ORF">FHS28_001792</name>
</gene>
<evidence type="ECO:0000256" key="6">
    <source>
        <dbReference type="ARBA" id="ARBA00022857"/>
    </source>
</evidence>
<dbReference type="InterPro" id="IPR051402">
    <property type="entry name" value="KPR-Related"/>
</dbReference>
<comment type="catalytic activity">
    <reaction evidence="9 10">
        <text>(R)-pantoate + NADP(+) = 2-dehydropantoate + NADPH + H(+)</text>
        <dbReference type="Rhea" id="RHEA:16233"/>
        <dbReference type="ChEBI" id="CHEBI:11561"/>
        <dbReference type="ChEBI" id="CHEBI:15378"/>
        <dbReference type="ChEBI" id="CHEBI:15980"/>
        <dbReference type="ChEBI" id="CHEBI:57783"/>
        <dbReference type="ChEBI" id="CHEBI:58349"/>
        <dbReference type="EC" id="1.1.1.169"/>
    </reaction>
</comment>
<comment type="caution">
    <text evidence="14">The sequence shown here is derived from an EMBL/GenBank/DDBJ whole genome shotgun (WGS) entry which is preliminary data.</text>
</comment>
<dbReference type="InterPro" id="IPR036291">
    <property type="entry name" value="NAD(P)-bd_dom_sf"/>
</dbReference>
<organism evidence="14 15">
    <name type="scientific">Roseateles terrae</name>
    <dbReference type="NCBI Taxonomy" id="431060"/>
    <lineage>
        <taxon>Bacteria</taxon>
        <taxon>Pseudomonadati</taxon>
        <taxon>Pseudomonadota</taxon>
        <taxon>Betaproteobacteria</taxon>
        <taxon>Burkholderiales</taxon>
        <taxon>Sphaerotilaceae</taxon>
        <taxon>Roseateles</taxon>
    </lineage>
</organism>
<keyword evidence="5 10" id="KW-0566">Pantothenate biosynthesis</keyword>
<dbReference type="EMBL" id="JACHXO010000002">
    <property type="protein sequence ID" value="MBB3194407.1"/>
    <property type="molecule type" value="Genomic_DNA"/>
</dbReference>
<dbReference type="Gene3D" id="1.10.1040.10">
    <property type="entry name" value="N-(1-d-carboxylethyl)-l-norvaline Dehydrogenase, domain 2"/>
    <property type="match status" value="1"/>
</dbReference>
<name>A0ABR6GQM2_9BURK</name>
<feature type="compositionally biased region" description="Low complexity" evidence="11">
    <location>
        <begin position="13"/>
        <end position="23"/>
    </location>
</feature>
<feature type="domain" description="Ketopantoate reductase C-terminal" evidence="13">
    <location>
        <begin position="201"/>
        <end position="323"/>
    </location>
</feature>
<dbReference type="Pfam" id="PF02558">
    <property type="entry name" value="ApbA"/>
    <property type="match status" value="1"/>
</dbReference>
<dbReference type="Proteomes" id="UP000574369">
    <property type="component" value="Unassembled WGS sequence"/>
</dbReference>
<evidence type="ECO:0000259" key="12">
    <source>
        <dbReference type="Pfam" id="PF02558"/>
    </source>
</evidence>
<evidence type="ECO:0000313" key="15">
    <source>
        <dbReference type="Proteomes" id="UP000574369"/>
    </source>
</evidence>
<dbReference type="SUPFAM" id="SSF48179">
    <property type="entry name" value="6-phosphogluconate dehydrogenase C-terminal domain-like"/>
    <property type="match status" value="1"/>
</dbReference>